<dbReference type="CDD" id="cd00207">
    <property type="entry name" value="fer2"/>
    <property type="match status" value="1"/>
</dbReference>
<evidence type="ECO:0000256" key="9">
    <source>
        <dbReference type="ARBA" id="ARBA00023075"/>
    </source>
</evidence>
<dbReference type="PANTHER" id="PTHR47354">
    <property type="entry name" value="NADH OXIDOREDUCTASE HCR"/>
    <property type="match status" value="1"/>
</dbReference>
<evidence type="ECO:0000256" key="6">
    <source>
        <dbReference type="ARBA" id="ARBA00023002"/>
    </source>
</evidence>
<keyword evidence="8" id="KW-0411">Iron-sulfur</keyword>
<evidence type="ECO:0000256" key="8">
    <source>
        <dbReference type="ARBA" id="ARBA00023014"/>
    </source>
</evidence>
<dbReference type="Gene3D" id="3.10.20.30">
    <property type="match status" value="1"/>
</dbReference>
<organism evidence="14 15">
    <name type="scientific">Alkalimarinus alittae</name>
    <dbReference type="NCBI Taxonomy" id="2961619"/>
    <lineage>
        <taxon>Bacteria</taxon>
        <taxon>Pseudomonadati</taxon>
        <taxon>Pseudomonadota</taxon>
        <taxon>Gammaproteobacteria</taxon>
        <taxon>Alteromonadales</taxon>
        <taxon>Alteromonadaceae</taxon>
        <taxon>Alkalimarinus</taxon>
    </lineage>
</organism>
<dbReference type="InterPro" id="IPR017927">
    <property type="entry name" value="FAD-bd_FR_type"/>
</dbReference>
<dbReference type="Pfam" id="PF00175">
    <property type="entry name" value="NAD_binding_1"/>
    <property type="match status" value="1"/>
</dbReference>
<evidence type="ECO:0000256" key="7">
    <source>
        <dbReference type="ARBA" id="ARBA00023004"/>
    </source>
</evidence>
<feature type="domain" description="FAD-binding FR-type" evidence="13">
    <location>
        <begin position="43"/>
        <end position="148"/>
    </location>
</feature>
<gene>
    <name evidence="14" type="ORF">NKI27_03265</name>
</gene>
<dbReference type="PROSITE" id="PS51085">
    <property type="entry name" value="2FE2S_FER_2"/>
    <property type="match status" value="1"/>
</dbReference>
<feature type="domain" description="2Fe-2S ferredoxin-type" evidence="12">
    <location>
        <begin position="290"/>
        <end position="373"/>
    </location>
</feature>
<dbReference type="InterPro" id="IPR008333">
    <property type="entry name" value="Cbr1-like_FAD-bd_dom"/>
</dbReference>
<evidence type="ECO:0000256" key="4">
    <source>
        <dbReference type="ARBA" id="ARBA00022723"/>
    </source>
</evidence>
<comment type="similarity">
    <text evidence="11">In the N-terminal section; belongs to the FAD-binding oxidoreductase type 6 family.</text>
</comment>
<dbReference type="InterPro" id="IPR012675">
    <property type="entry name" value="Beta-grasp_dom_sf"/>
</dbReference>
<evidence type="ECO:0000259" key="12">
    <source>
        <dbReference type="PROSITE" id="PS51085"/>
    </source>
</evidence>
<evidence type="ECO:0000256" key="11">
    <source>
        <dbReference type="ARBA" id="ARBA00061434"/>
    </source>
</evidence>
<dbReference type="InterPro" id="IPR036010">
    <property type="entry name" value="2Fe-2S_ferredoxin-like_sf"/>
</dbReference>
<dbReference type="Proteomes" id="UP001163739">
    <property type="component" value="Chromosome"/>
</dbReference>
<dbReference type="Pfam" id="PF00970">
    <property type="entry name" value="FAD_binding_6"/>
    <property type="match status" value="1"/>
</dbReference>
<dbReference type="CDD" id="cd06216">
    <property type="entry name" value="FNR_iron_sulfur_binding_2"/>
    <property type="match status" value="1"/>
</dbReference>
<sequence>MQNPLSSASHYMTALAARFWQQEGTLQTYFDFLLTEIDPMFSIKRNAAEVTKIVNETADTKTFILRPSSRWSGFKAGQYINVEVEINGVTLRRNYSLSNAPMIFKEQQLVSITVKKVDGGRVSTHLHERLKVGDILTIGNAAGDFTLNHSTTVSPTANPLFIAAGSGITPVLSMLNEIKEENHQQPITLIYYSNNVPSLIFEKQLHALASSMPNLSFFPHFTESEGYITAQQLLLDCPDISARAIYLCGPHEFMESVKTQSNDLGVAAKNILQESFGVPVLSNIKSSTKGQVSFLNSGKSIASNGDKTLLELAESAGLKPKYGCRSGICHECKCTKNTGRALNKLTGELIPSDQTHIQACISIPVGDLSIDNL</sequence>
<dbReference type="Gene3D" id="2.40.30.10">
    <property type="entry name" value="Translation factors"/>
    <property type="match status" value="1"/>
</dbReference>
<keyword evidence="5" id="KW-0274">FAD</keyword>
<keyword evidence="6" id="KW-0560">Oxidoreductase</keyword>
<dbReference type="InterPro" id="IPR001433">
    <property type="entry name" value="OxRdtase_FAD/NAD-bd"/>
</dbReference>
<keyword evidence="9" id="KW-0830">Ubiquinone</keyword>
<dbReference type="Pfam" id="PF00111">
    <property type="entry name" value="Fer2"/>
    <property type="match status" value="1"/>
</dbReference>
<evidence type="ECO:0000313" key="15">
    <source>
        <dbReference type="Proteomes" id="UP001163739"/>
    </source>
</evidence>
<evidence type="ECO:0000256" key="5">
    <source>
        <dbReference type="ARBA" id="ARBA00022827"/>
    </source>
</evidence>
<dbReference type="PANTHER" id="PTHR47354:SF6">
    <property type="entry name" value="NADH OXIDOREDUCTASE HCR"/>
    <property type="match status" value="1"/>
</dbReference>
<dbReference type="SUPFAM" id="SSF54292">
    <property type="entry name" value="2Fe-2S ferredoxin-like"/>
    <property type="match status" value="1"/>
</dbReference>
<keyword evidence="7" id="KW-0408">Iron</keyword>
<comment type="cofactor">
    <cofactor evidence="1">
        <name>FAD</name>
        <dbReference type="ChEBI" id="CHEBI:57692"/>
    </cofactor>
</comment>
<dbReference type="EMBL" id="CP100390">
    <property type="protein sequence ID" value="UZE96784.1"/>
    <property type="molecule type" value="Genomic_DNA"/>
</dbReference>
<keyword evidence="2" id="KW-0285">Flavoprotein</keyword>
<evidence type="ECO:0000256" key="10">
    <source>
        <dbReference type="ARBA" id="ARBA00034078"/>
    </source>
</evidence>
<dbReference type="InterPro" id="IPR001041">
    <property type="entry name" value="2Fe-2S_ferredoxin-type"/>
</dbReference>
<evidence type="ECO:0000259" key="13">
    <source>
        <dbReference type="PROSITE" id="PS51384"/>
    </source>
</evidence>
<dbReference type="SUPFAM" id="SSF52343">
    <property type="entry name" value="Ferredoxin reductase-like, C-terminal NADP-linked domain"/>
    <property type="match status" value="1"/>
</dbReference>
<reference evidence="14" key="1">
    <citation type="submission" date="2022-06" db="EMBL/GenBank/DDBJ databases">
        <title>Alkalimarinus sp. nov., isolated from gut of a Alitta virens.</title>
        <authorList>
            <person name="Yang A.I."/>
            <person name="Shin N.-R."/>
        </authorList>
    </citation>
    <scope>NUCLEOTIDE SEQUENCE</scope>
    <source>
        <strain evidence="14">A2M4</strain>
    </source>
</reference>
<accession>A0ABY6N486</accession>
<dbReference type="RefSeq" id="WP_265048269.1">
    <property type="nucleotide sequence ID" value="NZ_CP100390.1"/>
</dbReference>
<evidence type="ECO:0000256" key="1">
    <source>
        <dbReference type="ARBA" id="ARBA00001974"/>
    </source>
</evidence>
<comment type="cofactor">
    <cofactor evidence="10">
        <name>[2Fe-2S] cluster</name>
        <dbReference type="ChEBI" id="CHEBI:190135"/>
    </cofactor>
</comment>
<proteinExistence type="inferred from homology"/>
<evidence type="ECO:0000256" key="3">
    <source>
        <dbReference type="ARBA" id="ARBA00022714"/>
    </source>
</evidence>
<name>A0ABY6N486_9ALTE</name>
<protein>
    <submittedName>
        <fullName evidence="14">Ferredoxin reductase</fullName>
    </submittedName>
</protein>
<dbReference type="InterPro" id="IPR017938">
    <property type="entry name" value="Riboflavin_synthase-like_b-brl"/>
</dbReference>
<evidence type="ECO:0000256" key="2">
    <source>
        <dbReference type="ARBA" id="ARBA00022630"/>
    </source>
</evidence>
<dbReference type="SUPFAM" id="SSF63380">
    <property type="entry name" value="Riboflavin synthase domain-like"/>
    <property type="match status" value="1"/>
</dbReference>
<keyword evidence="3" id="KW-0001">2Fe-2S</keyword>
<dbReference type="Gene3D" id="3.40.50.80">
    <property type="entry name" value="Nucleotide-binding domain of ferredoxin-NADP reductase (FNR) module"/>
    <property type="match status" value="1"/>
</dbReference>
<evidence type="ECO:0000313" key="14">
    <source>
        <dbReference type="EMBL" id="UZE96784.1"/>
    </source>
</evidence>
<keyword evidence="15" id="KW-1185">Reference proteome</keyword>
<dbReference type="PROSITE" id="PS51384">
    <property type="entry name" value="FAD_FR"/>
    <property type="match status" value="1"/>
</dbReference>
<dbReference type="InterPro" id="IPR039261">
    <property type="entry name" value="FNR_nucleotide-bd"/>
</dbReference>
<keyword evidence="4" id="KW-0479">Metal-binding</keyword>
<dbReference type="InterPro" id="IPR050415">
    <property type="entry name" value="MRET"/>
</dbReference>